<keyword evidence="2" id="KW-1185">Reference proteome</keyword>
<sequence>MHERSGNQEIARTYRSVESSPFSISGVDIAGPFHKDGDKHLLLCICAATRALHLRTSSFNTEQFCLLADSYPTWTPVQQFTQTTLKLSSVLVRTILEMYAASSCARLCFRSWYNVEILL</sequence>
<dbReference type="EMBL" id="BMAO01003069">
    <property type="protein sequence ID" value="GFQ85498.1"/>
    <property type="molecule type" value="Genomic_DNA"/>
</dbReference>
<evidence type="ECO:0000313" key="1">
    <source>
        <dbReference type="EMBL" id="GFQ85498.1"/>
    </source>
</evidence>
<evidence type="ECO:0000313" key="2">
    <source>
        <dbReference type="Proteomes" id="UP000887116"/>
    </source>
</evidence>
<dbReference type="Proteomes" id="UP000887116">
    <property type="component" value="Unassembled WGS sequence"/>
</dbReference>
<reference evidence="1" key="1">
    <citation type="submission" date="2020-07" db="EMBL/GenBank/DDBJ databases">
        <title>Multicomponent nature underlies the extraordinary mechanical properties of spider dragline silk.</title>
        <authorList>
            <person name="Kono N."/>
            <person name="Nakamura H."/>
            <person name="Mori M."/>
            <person name="Yoshida Y."/>
            <person name="Ohtoshi R."/>
            <person name="Malay A.D."/>
            <person name="Moran D.A.P."/>
            <person name="Tomita M."/>
            <person name="Numata K."/>
            <person name="Arakawa K."/>
        </authorList>
    </citation>
    <scope>NUCLEOTIDE SEQUENCE</scope>
</reference>
<dbReference type="AlphaFoldDB" id="A0A8X6GMB0"/>
<gene>
    <name evidence="1" type="ORF">TNCT_285531</name>
</gene>
<accession>A0A8X6GMB0</accession>
<name>A0A8X6GMB0_TRICU</name>
<protein>
    <submittedName>
        <fullName evidence="1">Uncharacterized protein</fullName>
    </submittedName>
</protein>
<comment type="caution">
    <text evidence="1">The sequence shown here is derived from an EMBL/GenBank/DDBJ whole genome shotgun (WGS) entry which is preliminary data.</text>
</comment>
<organism evidence="1 2">
    <name type="scientific">Trichonephila clavata</name>
    <name type="common">Joro spider</name>
    <name type="synonym">Nephila clavata</name>
    <dbReference type="NCBI Taxonomy" id="2740835"/>
    <lineage>
        <taxon>Eukaryota</taxon>
        <taxon>Metazoa</taxon>
        <taxon>Ecdysozoa</taxon>
        <taxon>Arthropoda</taxon>
        <taxon>Chelicerata</taxon>
        <taxon>Arachnida</taxon>
        <taxon>Araneae</taxon>
        <taxon>Araneomorphae</taxon>
        <taxon>Entelegynae</taxon>
        <taxon>Araneoidea</taxon>
        <taxon>Nephilidae</taxon>
        <taxon>Trichonephila</taxon>
    </lineage>
</organism>
<proteinExistence type="predicted"/>